<dbReference type="RefSeq" id="WP_159471144.1">
    <property type="nucleotide sequence ID" value="NZ_BAAATH010000045.1"/>
</dbReference>
<organism evidence="1 2">
    <name type="scientific">Streptomyces caniferus</name>
    <dbReference type="NCBI Taxonomy" id="285557"/>
    <lineage>
        <taxon>Bacteria</taxon>
        <taxon>Bacillati</taxon>
        <taxon>Actinomycetota</taxon>
        <taxon>Actinomycetes</taxon>
        <taxon>Kitasatosporales</taxon>
        <taxon>Streptomycetaceae</taxon>
        <taxon>Streptomyces</taxon>
    </lineage>
</organism>
<dbReference type="AlphaFoldDB" id="A0A640S325"/>
<comment type="caution">
    <text evidence="1">The sequence shown here is derived from an EMBL/GenBank/DDBJ whole genome shotgun (WGS) entry which is preliminary data.</text>
</comment>
<name>A0A640S325_9ACTN</name>
<dbReference type="OrthoDB" id="3629483at2"/>
<accession>A0A640S325</accession>
<dbReference type="Proteomes" id="UP000435837">
    <property type="component" value="Unassembled WGS sequence"/>
</dbReference>
<gene>
    <name evidence="1" type="ORF">Scani_15320</name>
</gene>
<dbReference type="EMBL" id="BLIN01000002">
    <property type="protein sequence ID" value="GFE05264.1"/>
    <property type="molecule type" value="Genomic_DNA"/>
</dbReference>
<proteinExistence type="predicted"/>
<reference evidence="1 2" key="1">
    <citation type="submission" date="2019-12" db="EMBL/GenBank/DDBJ databases">
        <title>Whole genome shotgun sequence of Streptomyces caniferus NBRC 15389.</title>
        <authorList>
            <person name="Ichikawa N."/>
            <person name="Kimura A."/>
            <person name="Kitahashi Y."/>
            <person name="Komaki H."/>
            <person name="Tamura T."/>
        </authorList>
    </citation>
    <scope>NUCLEOTIDE SEQUENCE [LARGE SCALE GENOMIC DNA]</scope>
    <source>
        <strain evidence="1 2">NBRC 15389</strain>
    </source>
</reference>
<sequence length="174" mass="17862">MPADLSPVIAASTRWLLSAFPPAGGPLDHALAEAQASHAVTLAAALRHPTELDAELLDLLGPGGSARLDSVTGADAHPREDAADAWRTLVDETVVSWAACLLADADLAVVAAACLPATHHGAHTVGEARRLTLPSPRDHRAAPLLRHPDLLAPIADLHRASLQSLLGTAPAAAS</sequence>
<evidence type="ECO:0000313" key="2">
    <source>
        <dbReference type="Proteomes" id="UP000435837"/>
    </source>
</evidence>
<evidence type="ECO:0000313" key="1">
    <source>
        <dbReference type="EMBL" id="GFE05264.1"/>
    </source>
</evidence>
<protein>
    <submittedName>
        <fullName evidence="1">Uncharacterized protein</fullName>
    </submittedName>
</protein>